<dbReference type="EMBL" id="JAERUA010000006">
    <property type="protein sequence ID" value="KAI1898769.1"/>
    <property type="molecule type" value="Genomic_DNA"/>
</dbReference>
<evidence type="ECO:0000256" key="4">
    <source>
        <dbReference type="ARBA" id="ARBA00022679"/>
    </source>
</evidence>
<keyword evidence="6" id="KW-0735">Signal-anchor</keyword>
<dbReference type="PIRSF" id="PIRSF005557">
    <property type="entry name" value="Sialyl_trans"/>
    <property type="match status" value="1"/>
</dbReference>
<evidence type="ECO:0000256" key="2">
    <source>
        <dbReference type="ARBA" id="ARBA00006003"/>
    </source>
</evidence>
<proteinExistence type="inferred from homology"/>
<accession>A0A8T3DMR2</accession>
<protein>
    <recommendedName>
        <fullName evidence="16">Alpha-2,8-sialyltransferase 8E-like</fullName>
    </recommendedName>
</protein>
<keyword evidence="10" id="KW-1015">Disulfide bond</keyword>
<evidence type="ECO:0008006" key="16">
    <source>
        <dbReference type="Google" id="ProtNLM"/>
    </source>
</evidence>
<keyword evidence="7 13" id="KW-1133">Transmembrane helix</keyword>
<evidence type="ECO:0000256" key="12">
    <source>
        <dbReference type="PIRSR" id="PIRSR005557-2"/>
    </source>
</evidence>
<dbReference type="AlphaFoldDB" id="A0A8T3DMR2"/>
<comment type="caution">
    <text evidence="14">The sequence shown here is derived from an EMBL/GenBank/DDBJ whole genome shotgun (WGS) entry which is preliminary data.</text>
</comment>
<evidence type="ECO:0000256" key="9">
    <source>
        <dbReference type="ARBA" id="ARBA00023136"/>
    </source>
</evidence>
<dbReference type="PANTHER" id="PTHR11987:SF29">
    <property type="entry name" value="ALPHA-2,8-SIALYLTRANSFERASE 8F"/>
    <property type="match status" value="1"/>
</dbReference>
<dbReference type="InterPro" id="IPR001675">
    <property type="entry name" value="Glyco_trans_29"/>
</dbReference>
<dbReference type="InterPro" id="IPR038578">
    <property type="entry name" value="GT29-like_sf"/>
</dbReference>
<comment type="subcellular location">
    <subcellularLocation>
        <location evidence="1">Golgi apparatus membrane</location>
        <topology evidence="1">Single-pass type II membrane protein</topology>
    </subcellularLocation>
</comment>
<dbReference type="OrthoDB" id="10264956at2759"/>
<evidence type="ECO:0000256" key="3">
    <source>
        <dbReference type="ARBA" id="ARBA00022676"/>
    </source>
</evidence>
<evidence type="ECO:0000256" key="5">
    <source>
        <dbReference type="ARBA" id="ARBA00022692"/>
    </source>
</evidence>
<dbReference type="InterPro" id="IPR050943">
    <property type="entry name" value="Glycosyltr_29_Sialyltrsf"/>
</dbReference>
<keyword evidence="8" id="KW-0333">Golgi apparatus</keyword>
<evidence type="ECO:0000256" key="10">
    <source>
        <dbReference type="ARBA" id="ARBA00023157"/>
    </source>
</evidence>
<dbReference type="GO" id="GO:0000139">
    <property type="term" value="C:Golgi membrane"/>
    <property type="evidence" value="ECO:0007669"/>
    <property type="project" value="UniProtKB-SubCell"/>
</dbReference>
<dbReference type="PANTHER" id="PTHR11987">
    <property type="entry name" value="ALPHA-2,8-SIALYLTRANSFERASE"/>
    <property type="match status" value="1"/>
</dbReference>
<evidence type="ECO:0000256" key="1">
    <source>
        <dbReference type="ARBA" id="ARBA00004323"/>
    </source>
</evidence>
<evidence type="ECO:0000256" key="11">
    <source>
        <dbReference type="ARBA" id="ARBA00023180"/>
    </source>
</evidence>
<name>A0A8T3DMR2_9TELE</name>
<dbReference type="GO" id="GO:0009311">
    <property type="term" value="P:oligosaccharide metabolic process"/>
    <property type="evidence" value="ECO:0007669"/>
    <property type="project" value="TreeGrafter"/>
</dbReference>
<comment type="similarity">
    <text evidence="2">Belongs to the glycosyltransferase 29 family.</text>
</comment>
<dbReference type="GO" id="GO:0006491">
    <property type="term" value="P:N-glycan processing"/>
    <property type="evidence" value="ECO:0007669"/>
    <property type="project" value="TreeGrafter"/>
</dbReference>
<gene>
    <name evidence="14" type="ORF">AGOR_G00075780</name>
</gene>
<dbReference type="InterPro" id="IPR012163">
    <property type="entry name" value="Sialyl_trans"/>
</dbReference>
<keyword evidence="3" id="KW-0328">Glycosyltransferase</keyword>
<feature type="transmembrane region" description="Helical" evidence="13">
    <location>
        <begin position="6"/>
        <end position="25"/>
    </location>
</feature>
<dbReference type="Gene3D" id="3.90.1480.20">
    <property type="entry name" value="Glycosyl transferase family 29"/>
    <property type="match status" value="1"/>
</dbReference>
<keyword evidence="4" id="KW-0808">Transferase</keyword>
<evidence type="ECO:0000256" key="8">
    <source>
        <dbReference type="ARBA" id="ARBA00023034"/>
    </source>
</evidence>
<evidence type="ECO:0000313" key="14">
    <source>
        <dbReference type="EMBL" id="KAI1898769.1"/>
    </source>
</evidence>
<sequence>MAVYLLKWSFLLMTITMMVHTFVVFRGTIWLDRNEIIDTFPKLRCEKLREKFLSTEESKTPLNMKSFTDDLRVLMRCPHKTNITQRERYRVELRACCNATGSLFLTRENTFKGQRIKYETNRKISKLVDNTVFNMLPPTTPWKNGSRFSRCAVVGNSGILRNSSCGAEINSADIVFRLNLAPINNTRDVGEKTNLITANPSQIRIGYPDLEKRPKPLLDRVSAYSDAPLLLPAFAYTFCTDISFKVHKVLRMNRPHQKVVFFNPEYLLQLFQYWQRRGLQEIRLTSGLMLASVAIELCDEVQLYGFWPFETDLYGRPVTHHYYDDIGPSRRMHAMPKEFVQLLRMHSQGSIRLNLDRCQ</sequence>
<dbReference type="Pfam" id="PF00777">
    <property type="entry name" value="Glyco_transf_29"/>
    <property type="match status" value="1"/>
</dbReference>
<evidence type="ECO:0000256" key="7">
    <source>
        <dbReference type="ARBA" id="ARBA00022989"/>
    </source>
</evidence>
<keyword evidence="5 13" id="KW-0812">Transmembrane</keyword>
<feature type="disulfide bond" evidence="12">
    <location>
        <begin position="151"/>
        <end position="298"/>
    </location>
</feature>
<keyword evidence="11" id="KW-0325">Glycoprotein</keyword>
<organism evidence="14 15">
    <name type="scientific">Albula goreensis</name>
    <dbReference type="NCBI Taxonomy" id="1534307"/>
    <lineage>
        <taxon>Eukaryota</taxon>
        <taxon>Metazoa</taxon>
        <taxon>Chordata</taxon>
        <taxon>Craniata</taxon>
        <taxon>Vertebrata</taxon>
        <taxon>Euteleostomi</taxon>
        <taxon>Actinopterygii</taxon>
        <taxon>Neopterygii</taxon>
        <taxon>Teleostei</taxon>
        <taxon>Albuliformes</taxon>
        <taxon>Albulidae</taxon>
        <taxon>Albula</taxon>
    </lineage>
</organism>
<reference evidence="14" key="1">
    <citation type="submission" date="2021-01" db="EMBL/GenBank/DDBJ databases">
        <authorList>
            <person name="Zahm M."/>
            <person name="Roques C."/>
            <person name="Cabau C."/>
            <person name="Klopp C."/>
            <person name="Donnadieu C."/>
            <person name="Jouanno E."/>
            <person name="Lampietro C."/>
            <person name="Louis A."/>
            <person name="Herpin A."/>
            <person name="Echchiki A."/>
            <person name="Berthelot C."/>
            <person name="Parey E."/>
            <person name="Roest-Crollius H."/>
            <person name="Braasch I."/>
            <person name="Postlethwait J."/>
            <person name="Bobe J."/>
            <person name="Montfort J."/>
            <person name="Bouchez O."/>
            <person name="Begum T."/>
            <person name="Mejri S."/>
            <person name="Adams A."/>
            <person name="Chen W.-J."/>
            <person name="Guiguen Y."/>
        </authorList>
    </citation>
    <scope>NUCLEOTIDE SEQUENCE</scope>
    <source>
        <tissue evidence="14">Blood</tissue>
    </source>
</reference>
<dbReference type="GO" id="GO:0003828">
    <property type="term" value="F:alpha-N-acetylneuraminate alpha-2,8-sialyltransferase activity"/>
    <property type="evidence" value="ECO:0007669"/>
    <property type="project" value="TreeGrafter"/>
</dbReference>
<evidence type="ECO:0000256" key="13">
    <source>
        <dbReference type="SAM" id="Phobius"/>
    </source>
</evidence>
<evidence type="ECO:0000256" key="6">
    <source>
        <dbReference type="ARBA" id="ARBA00022968"/>
    </source>
</evidence>
<keyword evidence="9 13" id="KW-0472">Membrane</keyword>
<evidence type="ECO:0000313" key="15">
    <source>
        <dbReference type="Proteomes" id="UP000829720"/>
    </source>
</evidence>
<keyword evidence="15" id="KW-1185">Reference proteome</keyword>
<dbReference type="Proteomes" id="UP000829720">
    <property type="component" value="Unassembled WGS sequence"/>
</dbReference>